<gene>
    <name evidence="1" type="ORF">NCTC6133_00061</name>
</gene>
<protein>
    <submittedName>
        <fullName evidence="1">AraC family transcriptional regulator</fullName>
    </submittedName>
</protein>
<name>A0A380DK02_STAAU</name>
<organism evidence="1 2">
    <name type="scientific">Staphylococcus aureus</name>
    <dbReference type="NCBI Taxonomy" id="1280"/>
    <lineage>
        <taxon>Bacteria</taxon>
        <taxon>Bacillati</taxon>
        <taxon>Bacillota</taxon>
        <taxon>Bacilli</taxon>
        <taxon>Bacillales</taxon>
        <taxon>Staphylococcaceae</taxon>
        <taxon>Staphylococcus</taxon>
    </lineage>
</organism>
<dbReference type="Proteomes" id="UP000255091">
    <property type="component" value="Unassembled WGS sequence"/>
</dbReference>
<reference evidence="1 2" key="1">
    <citation type="submission" date="2018-06" db="EMBL/GenBank/DDBJ databases">
        <authorList>
            <consortium name="Pathogen Informatics"/>
            <person name="Doyle S."/>
        </authorList>
    </citation>
    <scope>NUCLEOTIDE SEQUENCE [LARGE SCALE GENOMIC DNA]</scope>
    <source>
        <strain evidence="1 2">NCTC6133</strain>
    </source>
</reference>
<dbReference type="EMBL" id="UHAP01000001">
    <property type="protein sequence ID" value="SUK27699.1"/>
    <property type="molecule type" value="Genomic_DNA"/>
</dbReference>
<accession>A0A380DK02</accession>
<dbReference type="AlphaFoldDB" id="A0A380DK02"/>
<evidence type="ECO:0000313" key="2">
    <source>
        <dbReference type="Proteomes" id="UP000255091"/>
    </source>
</evidence>
<evidence type="ECO:0000313" key="1">
    <source>
        <dbReference type="EMBL" id="SUK27699.1"/>
    </source>
</evidence>
<sequence>MNADEFKTASQMIINKTNYLIDLMHRHHLKRPLILLNWNTLTGDTFITNGEYFRGGIIIEQLLKLSSKVEGIGYWVEL</sequence>
<proteinExistence type="predicted"/>